<dbReference type="EMBL" id="CP012677">
    <property type="protein sequence ID" value="ALE93304.1"/>
    <property type="molecule type" value="Genomic_DNA"/>
</dbReference>
<dbReference type="OrthoDB" id="3727779at2"/>
<dbReference type="Proteomes" id="UP000062833">
    <property type="component" value="Chromosome"/>
</dbReference>
<proteinExistence type="predicted"/>
<dbReference type="PATRIC" id="fig|656366.3.peg.3200"/>
<dbReference type="RefSeq" id="WP_062007918.1">
    <property type="nucleotide sequence ID" value="NZ_CP012677.1"/>
</dbReference>
<dbReference type="SUPFAM" id="SSF54637">
    <property type="entry name" value="Thioesterase/thiol ester dehydrase-isomerase"/>
    <property type="match status" value="1"/>
</dbReference>
<sequence length="186" mass="21536">MHLFIRTFFHIFVSLRRPRTSLWSESTVPMRVWPTDVDVALHINNGMYFSLMDLGRIDLMLRAKAWQRTLRRGWSMVVARETITFRKSLKLWQRYSMETRIAGIDERAMYFEQRMVADGEIYATATVAVRFVAKGASVSPEQVLAEFGTPPAGLVLPEWIHQWRMDTALPSTRRPAPHDWAGTPTP</sequence>
<dbReference type="Pfam" id="PF13279">
    <property type="entry name" value="4HBT_2"/>
    <property type="match status" value="1"/>
</dbReference>
<protein>
    <submittedName>
        <fullName evidence="1">4-hydroxybenzoyl-CoA thioesterase</fullName>
    </submittedName>
</protein>
<evidence type="ECO:0000313" key="1">
    <source>
        <dbReference type="EMBL" id="ALE93304.1"/>
    </source>
</evidence>
<dbReference type="InterPro" id="IPR051490">
    <property type="entry name" value="THEM6_lcsJ_thioesterase"/>
</dbReference>
<dbReference type="CDD" id="cd00586">
    <property type="entry name" value="4HBT"/>
    <property type="match status" value="1"/>
</dbReference>
<dbReference type="PANTHER" id="PTHR12475:SF4">
    <property type="entry name" value="PROTEIN THEM6"/>
    <property type="match status" value="1"/>
</dbReference>
<accession>A0A0M4QHK3</accession>
<dbReference type="AlphaFoldDB" id="A0A0M4QHK3"/>
<organism evidence="1 2">
    <name type="scientific">Arthrobacter alpinus</name>
    <dbReference type="NCBI Taxonomy" id="656366"/>
    <lineage>
        <taxon>Bacteria</taxon>
        <taxon>Bacillati</taxon>
        <taxon>Actinomycetota</taxon>
        <taxon>Actinomycetes</taxon>
        <taxon>Micrococcales</taxon>
        <taxon>Micrococcaceae</taxon>
        <taxon>Arthrobacter</taxon>
    </lineage>
</organism>
<evidence type="ECO:0000313" key="2">
    <source>
        <dbReference type="Proteomes" id="UP000062833"/>
    </source>
</evidence>
<reference evidence="2" key="1">
    <citation type="submission" date="2015-09" db="EMBL/GenBank/DDBJ databases">
        <title>Complete genome of Arthrobacter alpinus strain R3.8.</title>
        <authorList>
            <person name="See-Too W.S."/>
            <person name="Chan K.G."/>
        </authorList>
    </citation>
    <scope>NUCLEOTIDE SEQUENCE [LARGE SCALE GENOMIC DNA]</scope>
    <source>
        <strain evidence="2">R3.8</strain>
    </source>
</reference>
<name>A0A0M4QHK3_9MICC</name>
<dbReference type="Gene3D" id="3.10.129.10">
    <property type="entry name" value="Hotdog Thioesterase"/>
    <property type="match status" value="1"/>
</dbReference>
<dbReference type="PANTHER" id="PTHR12475">
    <property type="match status" value="1"/>
</dbReference>
<gene>
    <name evidence="1" type="ORF">AOC05_14835</name>
</gene>
<keyword evidence="2" id="KW-1185">Reference proteome</keyword>
<dbReference type="KEGG" id="aaq:AOC05_14835"/>
<dbReference type="InterPro" id="IPR029069">
    <property type="entry name" value="HotDog_dom_sf"/>
</dbReference>